<dbReference type="KEGG" id="rtn:A6122_0057"/>
<reference evidence="1 2" key="1">
    <citation type="submission" date="2016-05" db="EMBL/GenBank/DDBJ databases">
        <title>Complete genome sequence of Rathayibacter tritici NCPPB 1953.</title>
        <authorList>
            <person name="Park J."/>
            <person name="Lee H.-H."/>
            <person name="Lee S.-W."/>
            <person name="Seo Y.-S."/>
        </authorList>
    </citation>
    <scope>NUCLEOTIDE SEQUENCE [LARGE SCALE GENOMIC DNA]</scope>
    <source>
        <strain evidence="1 2">NCPPB 1953</strain>
    </source>
</reference>
<dbReference type="PATRIC" id="fig|33888.3.peg.62"/>
<keyword evidence="2" id="KW-1185">Reference proteome</keyword>
<sequence length="86" mass="9543">MHAVTAPAVDVDTVVEYDIMREAATRLSGFFAARLPDDTSDPAYLVGMQRMIEIRNTARAVPTRDSAEISAATDRFNSELQELRAR</sequence>
<proteinExistence type="predicted"/>
<gene>
    <name evidence="1" type="ORF">A6122_0057</name>
</gene>
<accession>A0A160KPW0</accession>
<dbReference type="EMBL" id="CP015515">
    <property type="protein sequence ID" value="AND15227.1"/>
    <property type="molecule type" value="Genomic_DNA"/>
</dbReference>
<organism evidence="1 2">
    <name type="scientific">Rathayibacter tritici</name>
    <dbReference type="NCBI Taxonomy" id="33888"/>
    <lineage>
        <taxon>Bacteria</taxon>
        <taxon>Bacillati</taxon>
        <taxon>Actinomycetota</taxon>
        <taxon>Actinomycetes</taxon>
        <taxon>Micrococcales</taxon>
        <taxon>Microbacteriaceae</taxon>
        <taxon>Rathayibacter</taxon>
    </lineage>
</organism>
<name>A0A160KPW0_9MICO</name>
<evidence type="ECO:0000313" key="1">
    <source>
        <dbReference type="EMBL" id="AND15227.1"/>
    </source>
</evidence>
<evidence type="ECO:0000313" key="2">
    <source>
        <dbReference type="Proteomes" id="UP000077071"/>
    </source>
</evidence>
<dbReference type="Proteomes" id="UP000077071">
    <property type="component" value="Chromosome"/>
</dbReference>
<dbReference type="AlphaFoldDB" id="A0A160KPW0"/>
<protein>
    <submittedName>
        <fullName evidence="1">Uncharacterized protein</fullName>
    </submittedName>
</protein>